<dbReference type="EMBL" id="JAANQT010010788">
    <property type="protein sequence ID" value="KAG1274858.1"/>
    <property type="molecule type" value="Genomic_DNA"/>
</dbReference>
<comment type="caution">
    <text evidence="2">The sequence shown here is derived from an EMBL/GenBank/DDBJ whole genome shotgun (WGS) entry which is preliminary data.</text>
</comment>
<feature type="compositionally biased region" description="Basic and acidic residues" evidence="1">
    <location>
        <begin position="97"/>
        <end position="111"/>
    </location>
</feature>
<accession>A0A9P6WSB0</accession>
<evidence type="ECO:0000313" key="3">
    <source>
        <dbReference type="Proteomes" id="UP000716291"/>
    </source>
</evidence>
<proteinExistence type="predicted"/>
<name>A0A9P6WSB0_RHIOR</name>
<reference evidence="2" key="1">
    <citation type="journal article" date="2020" name="Microb. Genom.">
        <title>Genetic diversity of clinical and environmental Mucorales isolates obtained from an investigation of mucormycosis cases among solid organ transplant recipients.</title>
        <authorList>
            <person name="Nguyen M.H."/>
            <person name="Kaul D."/>
            <person name="Muto C."/>
            <person name="Cheng S.J."/>
            <person name="Richter R.A."/>
            <person name="Bruno V.M."/>
            <person name="Liu G."/>
            <person name="Beyhan S."/>
            <person name="Sundermann A.J."/>
            <person name="Mounaud S."/>
            <person name="Pasculle A.W."/>
            <person name="Nierman W.C."/>
            <person name="Driscoll E."/>
            <person name="Cumbie R."/>
            <person name="Clancy C.J."/>
            <person name="Dupont C.L."/>
        </authorList>
    </citation>
    <scope>NUCLEOTIDE SEQUENCE</scope>
    <source>
        <strain evidence="2">GL11</strain>
    </source>
</reference>
<organism evidence="2 3">
    <name type="scientific">Rhizopus oryzae</name>
    <name type="common">Mucormycosis agent</name>
    <name type="synonym">Rhizopus arrhizus var. delemar</name>
    <dbReference type="NCBI Taxonomy" id="64495"/>
    <lineage>
        <taxon>Eukaryota</taxon>
        <taxon>Fungi</taxon>
        <taxon>Fungi incertae sedis</taxon>
        <taxon>Mucoromycota</taxon>
        <taxon>Mucoromycotina</taxon>
        <taxon>Mucoromycetes</taxon>
        <taxon>Mucorales</taxon>
        <taxon>Mucorineae</taxon>
        <taxon>Rhizopodaceae</taxon>
        <taxon>Rhizopus</taxon>
    </lineage>
</organism>
<dbReference type="Proteomes" id="UP000716291">
    <property type="component" value="Unassembled WGS sequence"/>
</dbReference>
<feature type="region of interest" description="Disordered" evidence="1">
    <location>
        <begin position="92"/>
        <end position="111"/>
    </location>
</feature>
<keyword evidence="3" id="KW-1185">Reference proteome</keyword>
<gene>
    <name evidence="2" type="ORF">G6F64_015026</name>
</gene>
<protein>
    <submittedName>
        <fullName evidence="2">Uncharacterized protein</fullName>
    </submittedName>
</protein>
<evidence type="ECO:0000313" key="2">
    <source>
        <dbReference type="EMBL" id="KAG1274858.1"/>
    </source>
</evidence>
<dbReference type="AlphaFoldDB" id="A0A9P6WSB0"/>
<evidence type="ECO:0000256" key="1">
    <source>
        <dbReference type="SAM" id="MobiDB-lite"/>
    </source>
</evidence>
<sequence>MCAQGRQVAEQGVGQGQEMEAGVQVAAHVAGLTQHVRQRGGQRRVGVVHVAAGDAVGQVVAHAAAVLAQHRVQVTCGGVQHARQHQVQLAALPVGQDQERRRRCDRTAQHG</sequence>